<dbReference type="Proteomes" id="UP001187415">
    <property type="component" value="Unassembled WGS sequence"/>
</dbReference>
<dbReference type="GO" id="GO:0006508">
    <property type="term" value="P:proteolysis"/>
    <property type="evidence" value="ECO:0007669"/>
    <property type="project" value="InterPro"/>
</dbReference>
<dbReference type="Pfam" id="PF00089">
    <property type="entry name" value="Trypsin"/>
    <property type="match status" value="1"/>
</dbReference>
<dbReference type="AlphaFoldDB" id="A0AA88J5S7"/>
<dbReference type="InterPro" id="IPR009003">
    <property type="entry name" value="Peptidase_S1_PA"/>
</dbReference>
<dbReference type="GO" id="GO:0004252">
    <property type="term" value="F:serine-type endopeptidase activity"/>
    <property type="evidence" value="ECO:0007669"/>
    <property type="project" value="InterPro"/>
</dbReference>
<feature type="domain" description="Peptidase S1" evidence="2">
    <location>
        <begin position="21"/>
        <end position="105"/>
    </location>
</feature>
<evidence type="ECO:0000259" key="2">
    <source>
        <dbReference type="Pfam" id="PF00089"/>
    </source>
</evidence>
<evidence type="ECO:0000313" key="4">
    <source>
        <dbReference type="Proteomes" id="UP001187415"/>
    </source>
</evidence>
<organism evidence="3 4">
    <name type="scientific">Channa striata</name>
    <name type="common">Snakehead murrel</name>
    <name type="synonym">Ophicephalus striatus</name>
    <dbReference type="NCBI Taxonomy" id="64152"/>
    <lineage>
        <taxon>Eukaryota</taxon>
        <taxon>Metazoa</taxon>
        <taxon>Chordata</taxon>
        <taxon>Craniata</taxon>
        <taxon>Vertebrata</taxon>
        <taxon>Euteleostomi</taxon>
        <taxon>Actinopterygii</taxon>
        <taxon>Neopterygii</taxon>
        <taxon>Teleostei</taxon>
        <taxon>Neoteleostei</taxon>
        <taxon>Acanthomorphata</taxon>
        <taxon>Anabantaria</taxon>
        <taxon>Anabantiformes</taxon>
        <taxon>Channoidei</taxon>
        <taxon>Channidae</taxon>
        <taxon>Channa</taxon>
    </lineage>
</organism>
<protein>
    <recommendedName>
        <fullName evidence="2">Peptidase S1 domain-containing protein</fullName>
    </recommendedName>
</protein>
<accession>A0AA88J5S7</accession>
<dbReference type="EMBL" id="JAUPFM010000021">
    <property type="protein sequence ID" value="KAK2817414.1"/>
    <property type="molecule type" value="Genomic_DNA"/>
</dbReference>
<keyword evidence="4" id="KW-1185">Reference proteome</keyword>
<dbReference type="InterPro" id="IPR001254">
    <property type="entry name" value="Trypsin_dom"/>
</dbReference>
<keyword evidence="1" id="KW-0732">Signal</keyword>
<proteinExistence type="predicted"/>
<sequence length="111" mass="12350">MARLVLLLLLWVAVTVSEGLNLQKRILGGLQNDMKTNYPQFYAKYEYQHWFCGEAPGVDQCPGDSGGGVVHGNTIYGVMAFSNDQACAKPAGYMNICHQEYLDWITKTITT</sequence>
<reference evidence="3" key="1">
    <citation type="submission" date="2023-07" db="EMBL/GenBank/DDBJ databases">
        <title>Chromosome-level Genome Assembly of Striped Snakehead (Channa striata).</title>
        <authorList>
            <person name="Liu H."/>
        </authorList>
    </citation>
    <scope>NUCLEOTIDE SEQUENCE</scope>
    <source>
        <strain evidence="3">Gz</strain>
        <tissue evidence="3">Muscle</tissue>
    </source>
</reference>
<feature type="chain" id="PRO_5041710479" description="Peptidase S1 domain-containing protein" evidence="1">
    <location>
        <begin position="20"/>
        <end position="111"/>
    </location>
</feature>
<evidence type="ECO:0000313" key="3">
    <source>
        <dbReference type="EMBL" id="KAK2817414.1"/>
    </source>
</evidence>
<evidence type="ECO:0000256" key="1">
    <source>
        <dbReference type="SAM" id="SignalP"/>
    </source>
</evidence>
<dbReference type="SUPFAM" id="SSF50494">
    <property type="entry name" value="Trypsin-like serine proteases"/>
    <property type="match status" value="1"/>
</dbReference>
<dbReference type="InterPro" id="IPR043504">
    <property type="entry name" value="Peptidase_S1_PA_chymotrypsin"/>
</dbReference>
<dbReference type="Gene3D" id="2.40.10.10">
    <property type="entry name" value="Trypsin-like serine proteases"/>
    <property type="match status" value="1"/>
</dbReference>
<feature type="signal peptide" evidence="1">
    <location>
        <begin position="1"/>
        <end position="19"/>
    </location>
</feature>
<comment type="caution">
    <text evidence="3">The sequence shown here is derived from an EMBL/GenBank/DDBJ whole genome shotgun (WGS) entry which is preliminary data.</text>
</comment>
<gene>
    <name evidence="3" type="ORF">Q5P01_025605</name>
</gene>
<name>A0AA88J5S7_CHASR</name>